<evidence type="ECO:0000313" key="1">
    <source>
        <dbReference type="EMBL" id="KAK3278108.1"/>
    </source>
</evidence>
<evidence type="ECO:0000313" key="2">
    <source>
        <dbReference type="Proteomes" id="UP001190700"/>
    </source>
</evidence>
<dbReference type="InterPro" id="IPR036397">
    <property type="entry name" value="RNaseH_sf"/>
</dbReference>
<name>A0AAE0GHN0_9CHLO</name>
<proteinExistence type="predicted"/>
<protein>
    <submittedName>
        <fullName evidence="1">Uncharacterized protein</fullName>
    </submittedName>
</protein>
<dbReference type="EMBL" id="LGRX02005614">
    <property type="protein sequence ID" value="KAK3278108.1"/>
    <property type="molecule type" value="Genomic_DNA"/>
</dbReference>
<dbReference type="InterPro" id="IPR029063">
    <property type="entry name" value="SAM-dependent_MTases_sf"/>
</dbReference>
<keyword evidence="2" id="KW-1185">Reference proteome</keyword>
<dbReference type="Gene3D" id="3.40.50.150">
    <property type="entry name" value="Vaccinia Virus protein VP39"/>
    <property type="match status" value="1"/>
</dbReference>
<sequence>MVRCYVAENQEDWDLWVTPVEYAINDYVSAATGYTPFELLANQFAQQLKAARVVSLQMARQQRMIEQFEARHRLQQMKVNDQVGVDGQHLTLPGDRGLRPKLRMLWHGPLRIVECLYSDRQHELPEQDRGAPSAYSIDWGCRCIGSGKRHAQQTYSAGTTGCTRDTADFDMVWASPPCKEYTKAKTTRGTPDLELTDRRVQRTREIIEYYNLAYYFIENPRISRRRATGLHARAMM</sequence>
<comment type="caution">
    <text evidence="1">The sequence shown here is derived from an EMBL/GenBank/DDBJ whole genome shotgun (WGS) entry which is preliminary data.</text>
</comment>
<dbReference type="Gene3D" id="3.30.420.10">
    <property type="entry name" value="Ribonuclease H-like superfamily/Ribonuclease H"/>
    <property type="match status" value="1"/>
</dbReference>
<dbReference type="AlphaFoldDB" id="A0AAE0GHN0"/>
<organism evidence="1 2">
    <name type="scientific">Cymbomonas tetramitiformis</name>
    <dbReference type="NCBI Taxonomy" id="36881"/>
    <lineage>
        <taxon>Eukaryota</taxon>
        <taxon>Viridiplantae</taxon>
        <taxon>Chlorophyta</taxon>
        <taxon>Pyramimonadophyceae</taxon>
        <taxon>Pyramimonadales</taxon>
        <taxon>Pyramimonadaceae</taxon>
        <taxon>Cymbomonas</taxon>
    </lineage>
</organism>
<gene>
    <name evidence="1" type="ORF">CYMTET_13915</name>
</gene>
<accession>A0AAE0GHN0</accession>
<reference evidence="1 2" key="1">
    <citation type="journal article" date="2015" name="Genome Biol. Evol.">
        <title>Comparative Genomics of a Bacterivorous Green Alga Reveals Evolutionary Causalities and Consequences of Phago-Mixotrophic Mode of Nutrition.</title>
        <authorList>
            <person name="Burns J.A."/>
            <person name="Paasch A."/>
            <person name="Narechania A."/>
            <person name="Kim E."/>
        </authorList>
    </citation>
    <scope>NUCLEOTIDE SEQUENCE [LARGE SCALE GENOMIC DNA]</scope>
    <source>
        <strain evidence="1 2">PLY_AMNH</strain>
    </source>
</reference>
<dbReference type="Proteomes" id="UP001190700">
    <property type="component" value="Unassembled WGS sequence"/>
</dbReference>
<dbReference type="GO" id="GO:0003676">
    <property type="term" value="F:nucleic acid binding"/>
    <property type="evidence" value="ECO:0007669"/>
    <property type="project" value="InterPro"/>
</dbReference>